<dbReference type="AlphaFoldDB" id="A0A8D8USJ5"/>
<organism evidence="2">
    <name type="scientific">Cacopsylla melanoneura</name>
    <dbReference type="NCBI Taxonomy" id="428564"/>
    <lineage>
        <taxon>Eukaryota</taxon>
        <taxon>Metazoa</taxon>
        <taxon>Ecdysozoa</taxon>
        <taxon>Arthropoda</taxon>
        <taxon>Hexapoda</taxon>
        <taxon>Insecta</taxon>
        <taxon>Pterygota</taxon>
        <taxon>Neoptera</taxon>
        <taxon>Paraneoptera</taxon>
        <taxon>Hemiptera</taxon>
        <taxon>Sternorrhyncha</taxon>
        <taxon>Psylloidea</taxon>
        <taxon>Psyllidae</taxon>
        <taxon>Psyllinae</taxon>
        <taxon>Cacopsylla</taxon>
    </lineage>
</organism>
<proteinExistence type="predicted"/>
<reference evidence="2" key="1">
    <citation type="submission" date="2021-05" db="EMBL/GenBank/DDBJ databases">
        <authorList>
            <person name="Alioto T."/>
            <person name="Alioto T."/>
            <person name="Gomez Garrido J."/>
        </authorList>
    </citation>
    <scope>NUCLEOTIDE SEQUENCE</scope>
</reference>
<sequence length="149" mass="17112">MKSRKIKYLDTSSEVPPIKGPFESEEGDFFEGSKREMSKSMPKGIYEPTSFTPLFIYFLKSHQKLGHIYCFCQKRDILSSPSDCSGQRDQGLQSGTVPPKAGRMVSLVMRYIASVRHAKRIRNCMHLTSCKLGIFLQKRMRHETQCKLN</sequence>
<feature type="region of interest" description="Disordered" evidence="1">
    <location>
        <begin position="1"/>
        <end position="26"/>
    </location>
</feature>
<dbReference type="EMBL" id="HBUF01346878">
    <property type="protein sequence ID" value="CAG6710296.1"/>
    <property type="molecule type" value="Transcribed_RNA"/>
</dbReference>
<evidence type="ECO:0000313" key="2">
    <source>
        <dbReference type="EMBL" id="CAG6710296.1"/>
    </source>
</evidence>
<name>A0A8D8USJ5_9HEMI</name>
<evidence type="ECO:0000256" key="1">
    <source>
        <dbReference type="SAM" id="MobiDB-lite"/>
    </source>
</evidence>
<accession>A0A8D8USJ5</accession>
<protein>
    <submittedName>
        <fullName evidence="2">Uncharacterized protein</fullName>
    </submittedName>
</protein>